<dbReference type="InterPro" id="IPR004629">
    <property type="entry name" value="WecG_TagA_CpsF"/>
</dbReference>
<accession>A0A6H1TTV0</accession>
<dbReference type="Pfam" id="PF03808">
    <property type="entry name" value="Glyco_tran_WecG"/>
    <property type="match status" value="1"/>
</dbReference>
<sequence length="272" mass="30861">METIKILNTLIDNLSMKELLEQLESGVVFTPNVDHLMKLQKDRDFRKCYESADYKVCDSKIVEYATKFLGTPVKEKISGSDLFPAFYNHHKNNESIKIFLLGAGRGVALKAQGKINRKVGREIIVGALSPSFGFEKNEQECLAIIDRINRSGATVLAVGVGAPKQEKWIARYKHLMPNIKIFLAIGATIEFEAGHKQRSPKWMSEMGVEWLHRLVSEPQRLWKRYLLDDLPFLWLVLKQKVAMEGEGELFKLFPLLGSSESCEPLGPEVLQN</sequence>
<dbReference type="NCBIfam" id="TIGR00696">
    <property type="entry name" value="wecG_tagA_cpsF"/>
    <property type="match status" value="1"/>
</dbReference>
<dbReference type="CDD" id="cd06533">
    <property type="entry name" value="Glyco_transf_WecG_TagA"/>
    <property type="match status" value="1"/>
</dbReference>
<evidence type="ECO:0000256" key="1">
    <source>
        <dbReference type="ARBA" id="ARBA00022676"/>
    </source>
</evidence>
<evidence type="ECO:0000313" key="3">
    <source>
        <dbReference type="EMBL" id="QIZ69183.1"/>
    </source>
</evidence>
<dbReference type="RefSeq" id="WP_168567341.1">
    <property type="nucleotide sequence ID" value="NZ_CP051167.1"/>
</dbReference>
<dbReference type="EMBL" id="CP051167">
    <property type="protein sequence ID" value="QIZ69183.1"/>
    <property type="molecule type" value="Genomic_DNA"/>
</dbReference>
<keyword evidence="1" id="KW-0328">Glycosyltransferase</keyword>
<keyword evidence="2 3" id="KW-0808">Transferase</keyword>
<protein>
    <submittedName>
        <fullName evidence="3">WecB/TagA/CpsF family glycosyltransferase</fullName>
    </submittedName>
</protein>
<dbReference type="PANTHER" id="PTHR34136:SF1">
    <property type="entry name" value="UDP-N-ACETYL-D-MANNOSAMINURONIC ACID TRANSFERASE"/>
    <property type="match status" value="1"/>
</dbReference>
<dbReference type="AlphaFoldDB" id="A0A6H1TTV0"/>
<reference evidence="3 4" key="1">
    <citation type="submission" date="2020-04" db="EMBL/GenBank/DDBJ databases">
        <authorList>
            <person name="Basu S."/>
            <person name="Maruthanayagam V."/>
            <person name="Chakraborty S."/>
            <person name="Pramanik A."/>
            <person name="Mukherjee J."/>
            <person name="Brink B."/>
        </authorList>
    </citation>
    <scope>NUCLEOTIDE SEQUENCE [LARGE SCALE GENOMIC DNA]</scope>
    <source>
        <strain evidence="3 4">AP17</strain>
    </source>
</reference>
<proteinExistence type="predicted"/>
<gene>
    <name evidence="3" type="ORF">HCG48_00090</name>
</gene>
<name>A0A6H1TTV0_9CYAN</name>
<organism evidence="3 4">
    <name type="scientific">Oxynema aestuarii AP17</name>
    <dbReference type="NCBI Taxonomy" id="2064643"/>
    <lineage>
        <taxon>Bacteria</taxon>
        <taxon>Bacillati</taxon>
        <taxon>Cyanobacteriota</taxon>
        <taxon>Cyanophyceae</taxon>
        <taxon>Oscillatoriophycideae</taxon>
        <taxon>Oscillatoriales</taxon>
        <taxon>Oscillatoriaceae</taxon>
        <taxon>Oxynema</taxon>
        <taxon>Oxynema aestuarii</taxon>
    </lineage>
</organism>
<evidence type="ECO:0000313" key="4">
    <source>
        <dbReference type="Proteomes" id="UP000500857"/>
    </source>
</evidence>
<dbReference type="PANTHER" id="PTHR34136">
    <property type="match status" value="1"/>
</dbReference>
<dbReference type="GO" id="GO:0016758">
    <property type="term" value="F:hexosyltransferase activity"/>
    <property type="evidence" value="ECO:0007669"/>
    <property type="project" value="TreeGrafter"/>
</dbReference>
<dbReference type="Proteomes" id="UP000500857">
    <property type="component" value="Chromosome"/>
</dbReference>
<dbReference type="KEGG" id="oxy:HCG48_00090"/>
<evidence type="ECO:0000256" key="2">
    <source>
        <dbReference type="ARBA" id="ARBA00022679"/>
    </source>
</evidence>
<keyword evidence="4" id="KW-1185">Reference proteome</keyword>